<keyword evidence="4" id="KW-1185">Reference proteome</keyword>
<dbReference type="Pfam" id="PF13699">
    <property type="entry name" value="eCIS_core"/>
    <property type="match status" value="1"/>
</dbReference>
<dbReference type="AlphaFoldDB" id="A0A1H3TFR7"/>
<protein>
    <recommendedName>
        <fullName evidence="2">eCIS core domain-containing protein</fullName>
    </recommendedName>
</protein>
<feature type="compositionally biased region" description="Basic and acidic residues" evidence="1">
    <location>
        <begin position="327"/>
        <end position="338"/>
    </location>
</feature>
<feature type="compositionally biased region" description="Polar residues" evidence="1">
    <location>
        <begin position="149"/>
        <end position="159"/>
    </location>
</feature>
<accession>A0A1H3TFR7</accession>
<proteinExistence type="predicted"/>
<sequence>MRDQEPCPGRPVNRSARPARMPAEPVAQGVPAGGRLTPAGVLALQRLVGNAAVAQILGPEVQRSAVHQALRSPGQPLDAEAAANMETRLGADFSDVRVHTDAVAHAAAESVQAHAFTSGSHIVFQRGRYDTSSPAGERMLAHELTHVIQQRSGPVSGTETAEGLKVSDPADRFEREADATAARAMSSNATTSRPVPRDGTPQDGGSTVQRMDQVRQNPQGPSVAVDFPRPGKKDWSQLIFPGNTTEWTNFVAAVKHDHPHVDNDPQVIFDNKKQSVLVNYHPRTLKDVYPSLATLLAARLGDAFKPVERLESQGRQSAETGQYWSQQDRRDEALEREAVTEAQGFAGAAANHPLAGQTGLLPAAALQVLLGNPHADGFAIGESHSEEHAWKFLANNLNVAKRAGLRTIYLEQIRRGDAQRWVEEYLGSAQNAAMPPQLNGFCNQYKSHWHHDGLRQLLDAVKAVGGINVQGVDAIPARKRKVLGSDQAVAEAWEAHTRAARMNTFAADVVRQEQAKAPGKYVILIGTAHVGRHSFTGDRTTLTREPTHLVGTGNTNPGLPNVVPGVADYLGIPAVKISSPAAAWDWIESINR</sequence>
<feature type="region of interest" description="Disordered" evidence="1">
    <location>
        <begin position="311"/>
        <end position="338"/>
    </location>
</feature>
<evidence type="ECO:0000313" key="3">
    <source>
        <dbReference type="EMBL" id="SDZ49076.1"/>
    </source>
</evidence>
<dbReference type="Proteomes" id="UP000199529">
    <property type="component" value="Unassembled WGS sequence"/>
</dbReference>
<dbReference type="SUPFAM" id="SSF159501">
    <property type="entry name" value="EreA/ChaN-like"/>
    <property type="match status" value="1"/>
</dbReference>
<organism evidence="3 4">
    <name type="scientific">Saccharopolyspora shandongensis</name>
    <dbReference type="NCBI Taxonomy" id="418495"/>
    <lineage>
        <taxon>Bacteria</taxon>
        <taxon>Bacillati</taxon>
        <taxon>Actinomycetota</taxon>
        <taxon>Actinomycetes</taxon>
        <taxon>Pseudonocardiales</taxon>
        <taxon>Pseudonocardiaceae</taxon>
        <taxon>Saccharopolyspora</taxon>
    </lineage>
</organism>
<feature type="region of interest" description="Disordered" evidence="1">
    <location>
        <begin position="149"/>
        <end position="208"/>
    </location>
</feature>
<name>A0A1H3TFR7_9PSEU</name>
<dbReference type="InterPro" id="IPR025295">
    <property type="entry name" value="eCIS_core_dom"/>
</dbReference>
<evidence type="ECO:0000256" key="1">
    <source>
        <dbReference type="SAM" id="MobiDB-lite"/>
    </source>
</evidence>
<dbReference type="EMBL" id="FNOK01000082">
    <property type="protein sequence ID" value="SDZ49076.1"/>
    <property type="molecule type" value="Genomic_DNA"/>
</dbReference>
<feature type="compositionally biased region" description="Polar residues" evidence="1">
    <location>
        <begin position="313"/>
        <end position="326"/>
    </location>
</feature>
<feature type="compositionally biased region" description="Basic and acidic residues" evidence="1">
    <location>
        <begin position="168"/>
        <end position="178"/>
    </location>
</feature>
<gene>
    <name evidence="3" type="ORF">SAMN05216215_10828</name>
</gene>
<feature type="region of interest" description="Disordered" evidence="1">
    <location>
        <begin position="1"/>
        <end position="31"/>
    </location>
</feature>
<feature type="domain" description="eCIS core" evidence="2">
    <location>
        <begin position="76"/>
        <end position="153"/>
    </location>
</feature>
<evidence type="ECO:0000313" key="4">
    <source>
        <dbReference type="Proteomes" id="UP000199529"/>
    </source>
</evidence>
<evidence type="ECO:0000259" key="2">
    <source>
        <dbReference type="Pfam" id="PF13699"/>
    </source>
</evidence>
<reference evidence="4" key="1">
    <citation type="submission" date="2016-10" db="EMBL/GenBank/DDBJ databases">
        <authorList>
            <person name="Varghese N."/>
            <person name="Submissions S."/>
        </authorList>
    </citation>
    <scope>NUCLEOTIDE SEQUENCE [LARGE SCALE GENOMIC DNA]</scope>
    <source>
        <strain evidence="4">CGMCC 4.3530</strain>
    </source>
</reference>
<dbReference type="STRING" id="418495.SAMN05216215_10828"/>
<dbReference type="Gene3D" id="3.40.50.11550">
    <property type="match status" value="1"/>
</dbReference>